<name>A0ABT9P7Y5_9ACTN</name>
<dbReference type="RefSeq" id="WP_307246349.1">
    <property type="nucleotide sequence ID" value="NZ_JAUSQZ010000001.1"/>
</dbReference>
<accession>A0ABT9P7Y5</accession>
<evidence type="ECO:0008006" key="5">
    <source>
        <dbReference type="Google" id="ProtNLM"/>
    </source>
</evidence>
<feature type="transmembrane region" description="Helical" evidence="2">
    <location>
        <begin position="151"/>
        <end position="174"/>
    </location>
</feature>
<dbReference type="Proteomes" id="UP001235712">
    <property type="component" value="Unassembled WGS sequence"/>
</dbReference>
<keyword evidence="2" id="KW-0472">Membrane</keyword>
<feature type="transmembrane region" description="Helical" evidence="2">
    <location>
        <begin position="63"/>
        <end position="88"/>
    </location>
</feature>
<dbReference type="InterPro" id="IPR025576">
    <property type="entry name" value="YwiC"/>
</dbReference>
<sequence>MSTTQTPGSDPSAVGRGRSPGAVPAAVPRRTGRTRRPPVVPNQHGAWGFLALPLVLGGAASDWSWWVLLLTVAWVAAYPSSWAVTGLLTARRPARFRRAALIWIPLCLVAGVPLLLTHLWLSWVLLAYLLLFLVNLQQARARRERSVFNDLVLIGECVLLVPVVAGLAASSPAASSPAASSLVASSPADLPLDAMTTAPVITALIACALTLIGSTLHVKSLIRERNNPTFTRLSQAFAVACVPLMAVTTLVTDQPLLLTVPFVLIAVRAWLWHDPALRPSLIGMGELAGFLVVAGTSLVVI</sequence>
<gene>
    <name evidence="3" type="ORF">J2S57_004547</name>
</gene>
<evidence type="ECO:0000256" key="1">
    <source>
        <dbReference type="SAM" id="MobiDB-lite"/>
    </source>
</evidence>
<feature type="region of interest" description="Disordered" evidence="1">
    <location>
        <begin position="1"/>
        <end position="40"/>
    </location>
</feature>
<feature type="transmembrane region" description="Helical" evidence="2">
    <location>
        <begin position="100"/>
        <end position="116"/>
    </location>
</feature>
<dbReference type="EMBL" id="JAUSQZ010000001">
    <property type="protein sequence ID" value="MDP9828798.1"/>
    <property type="molecule type" value="Genomic_DNA"/>
</dbReference>
<proteinExistence type="predicted"/>
<reference evidence="3 4" key="1">
    <citation type="submission" date="2023-07" db="EMBL/GenBank/DDBJ databases">
        <title>Sequencing the genomes of 1000 actinobacteria strains.</title>
        <authorList>
            <person name="Klenk H.-P."/>
        </authorList>
    </citation>
    <scope>NUCLEOTIDE SEQUENCE [LARGE SCALE GENOMIC DNA]</scope>
    <source>
        <strain evidence="3 4">DSM 44388</strain>
    </source>
</reference>
<evidence type="ECO:0000313" key="4">
    <source>
        <dbReference type="Proteomes" id="UP001235712"/>
    </source>
</evidence>
<comment type="caution">
    <text evidence="3">The sequence shown here is derived from an EMBL/GenBank/DDBJ whole genome shotgun (WGS) entry which is preliminary data.</text>
</comment>
<keyword evidence="2" id="KW-1133">Transmembrane helix</keyword>
<keyword evidence="2" id="KW-0812">Transmembrane</keyword>
<feature type="transmembrane region" description="Helical" evidence="2">
    <location>
        <begin position="194"/>
        <end position="218"/>
    </location>
</feature>
<feature type="transmembrane region" description="Helical" evidence="2">
    <location>
        <begin position="280"/>
        <end position="300"/>
    </location>
</feature>
<protein>
    <recommendedName>
        <fullName evidence="5">YwiC-like protein</fullName>
    </recommendedName>
</protein>
<dbReference type="Pfam" id="PF14256">
    <property type="entry name" value="YwiC"/>
    <property type="match status" value="1"/>
</dbReference>
<evidence type="ECO:0000313" key="3">
    <source>
        <dbReference type="EMBL" id="MDP9828798.1"/>
    </source>
</evidence>
<feature type="transmembrane region" description="Helical" evidence="2">
    <location>
        <begin position="122"/>
        <end position="139"/>
    </location>
</feature>
<keyword evidence="4" id="KW-1185">Reference proteome</keyword>
<organism evidence="3 4">
    <name type="scientific">Kineosporia succinea</name>
    <dbReference type="NCBI Taxonomy" id="84632"/>
    <lineage>
        <taxon>Bacteria</taxon>
        <taxon>Bacillati</taxon>
        <taxon>Actinomycetota</taxon>
        <taxon>Actinomycetes</taxon>
        <taxon>Kineosporiales</taxon>
        <taxon>Kineosporiaceae</taxon>
        <taxon>Kineosporia</taxon>
    </lineage>
</organism>
<feature type="transmembrane region" description="Helical" evidence="2">
    <location>
        <begin position="230"/>
        <end position="250"/>
    </location>
</feature>
<evidence type="ECO:0000256" key="2">
    <source>
        <dbReference type="SAM" id="Phobius"/>
    </source>
</evidence>